<feature type="non-terminal residue" evidence="30">
    <location>
        <position position="624"/>
    </location>
</feature>
<dbReference type="FunFam" id="3.30.200.20:FF:000152">
    <property type="entry name" value="Mitogen-activated protein kinase kinase kinase 7"/>
    <property type="match status" value="1"/>
</dbReference>
<keyword evidence="22" id="KW-0472">Membrane</keyword>
<dbReference type="PROSITE" id="PS00107">
    <property type="entry name" value="PROTEIN_KINASE_ATP"/>
    <property type="match status" value="1"/>
</dbReference>
<keyword evidence="17 26" id="KW-0067">ATP-binding</keyword>
<protein>
    <recommendedName>
        <fullName evidence="6">Mitogen-activated protein kinase kinase kinase 7</fullName>
        <ecNumber evidence="5">2.7.11.25</ecNumber>
    </recommendedName>
</protein>
<evidence type="ECO:0000256" key="13">
    <source>
        <dbReference type="ARBA" id="ARBA00022703"/>
    </source>
</evidence>
<dbReference type="InterPro" id="IPR017441">
    <property type="entry name" value="Protein_kinase_ATP_BS"/>
</dbReference>
<keyword evidence="9" id="KW-1017">Isopeptide bond</keyword>
<sequence>SPPPGERGGMSAAASAEMIETPPVLNFEEIDYKEIEVEEVVGRGAFGVVCKAKWRAKDVAIKQIESESERKAFIVELRQLSRVNHPNIVKLYGACLNPVCLVMEYAEGGSLYNVLHGAEPLPHYTAAHAMSWCLQCSQGVAYLHSMKPKALIHRDLKPPNLLLVAGGTVLKICDFGTACDIQTHMTNNKGSAAWMAPEVFEGSNYSEKCDVFSWGIILWEVITRRKPFDEIGGPAFRIMWAVHNGTRPPLIKNLPKPIESLMTRCWSKDPSQRPSMEEIVKIMTHLMRYFPGADEPLQYPCQYSDEGQSNSATSTGSFMDITSTNTSNKSDANMEPSDFQGASTNDTIKRLESKLAQQMKNTAKQPGDPGRLSLPPSRGSSVESLSDVRARPQSALVSGEAKRMSADMSEIEPRITSITAYSKPKRGHRKTASFGNILDVPEIIIPAGNGQQRRRSIQDLSVAGTESSQESRNSSRSSSPSVRMITTSGPTSEKPTRNPWTPDDAETNGSDNSIPMAYLTLDHQLQPLAPCPNSKESMAVFEQHCKMAQEYMKVQTEIALLLQRKQELIAELDQDEKDQQNTSRLVQEHKKLLDENKSLSTYYQQCKKQLEVIRNQQQKRPGTS</sequence>
<keyword evidence="10" id="KW-0723">Serine/threonine-protein kinase</keyword>
<evidence type="ECO:0000256" key="9">
    <source>
        <dbReference type="ARBA" id="ARBA00022499"/>
    </source>
</evidence>
<dbReference type="PROSITE" id="PS50011">
    <property type="entry name" value="PROTEIN_KINASE_DOM"/>
    <property type="match status" value="1"/>
</dbReference>
<dbReference type="InterPro" id="IPR049637">
    <property type="entry name" value="MAP3K7"/>
</dbReference>
<dbReference type="GO" id="GO:0005886">
    <property type="term" value="C:plasma membrane"/>
    <property type="evidence" value="ECO:0007669"/>
    <property type="project" value="UniProtKB-SubCell"/>
</dbReference>
<evidence type="ECO:0000256" key="6">
    <source>
        <dbReference type="ARBA" id="ARBA00017660"/>
    </source>
</evidence>
<keyword evidence="19" id="KW-0832">Ubl conjugation</keyword>
<comment type="similarity">
    <text evidence="4">Belongs to the protein kinase superfamily. STE Ser/Thr protein kinase family. MAP kinase kinase kinase subfamily.</text>
</comment>
<comment type="cofactor">
    <cofactor evidence="1">
        <name>Mg(2+)</name>
        <dbReference type="ChEBI" id="CHEBI:18420"/>
    </cofactor>
</comment>
<dbReference type="InterPro" id="IPR011009">
    <property type="entry name" value="Kinase-like_dom_sf"/>
</dbReference>
<evidence type="ECO:0000256" key="28">
    <source>
        <dbReference type="SAM" id="MobiDB-lite"/>
    </source>
</evidence>
<evidence type="ECO:0000256" key="25">
    <source>
        <dbReference type="ARBA" id="ARBA00048329"/>
    </source>
</evidence>
<evidence type="ECO:0000256" key="26">
    <source>
        <dbReference type="PROSITE-ProRule" id="PRU10141"/>
    </source>
</evidence>
<dbReference type="SUPFAM" id="SSF56112">
    <property type="entry name" value="Protein kinase-like (PK-like)"/>
    <property type="match status" value="1"/>
</dbReference>
<evidence type="ECO:0000313" key="31">
    <source>
        <dbReference type="Proteomes" id="UP000527232"/>
    </source>
</evidence>
<dbReference type="EC" id="2.7.11.25" evidence="5"/>
<evidence type="ECO:0000256" key="12">
    <source>
        <dbReference type="ARBA" id="ARBA00022679"/>
    </source>
</evidence>
<keyword evidence="23" id="KW-0804">Transcription</keyword>
<keyword evidence="16 30" id="KW-0418">Kinase</keyword>
<evidence type="ECO:0000256" key="7">
    <source>
        <dbReference type="ARBA" id="ARBA00022475"/>
    </source>
</evidence>
<evidence type="ECO:0000313" key="30">
    <source>
        <dbReference type="EMBL" id="NXH68306.1"/>
    </source>
</evidence>
<dbReference type="PIRSF" id="PIRSF038168">
    <property type="entry name" value="MAPKKK7"/>
    <property type="match status" value="1"/>
</dbReference>
<dbReference type="OrthoDB" id="10261027at2759"/>
<evidence type="ECO:0000256" key="2">
    <source>
        <dbReference type="ARBA" id="ARBA00004413"/>
    </source>
</evidence>
<evidence type="ECO:0000256" key="24">
    <source>
        <dbReference type="ARBA" id="ARBA00047559"/>
    </source>
</evidence>
<keyword evidence="8" id="KW-0963">Cytoplasm</keyword>
<evidence type="ECO:0000256" key="14">
    <source>
        <dbReference type="ARBA" id="ARBA00022723"/>
    </source>
</evidence>
<dbReference type="SMART" id="SM00220">
    <property type="entry name" value="S_TKc"/>
    <property type="match status" value="1"/>
</dbReference>
<dbReference type="GO" id="GO:0071560">
    <property type="term" value="P:cellular response to transforming growth factor beta stimulus"/>
    <property type="evidence" value="ECO:0007669"/>
    <property type="project" value="UniProtKB-ARBA"/>
</dbReference>
<dbReference type="Gene3D" id="1.10.510.10">
    <property type="entry name" value="Transferase(Phosphotransferase) domain 1"/>
    <property type="match status" value="1"/>
</dbReference>
<keyword evidence="13" id="KW-0053">Apoptosis</keyword>
<keyword evidence="20" id="KW-0805">Transcription regulation</keyword>
<evidence type="ECO:0000256" key="5">
    <source>
        <dbReference type="ARBA" id="ARBA00012406"/>
    </source>
</evidence>
<dbReference type="FunFam" id="1.10.510.10:FF:000143">
    <property type="entry name" value="Mitogen-activated protein kinase kinase kinase 7"/>
    <property type="match status" value="1"/>
</dbReference>
<dbReference type="AlphaFoldDB" id="A0A7K9M256"/>
<evidence type="ECO:0000256" key="1">
    <source>
        <dbReference type="ARBA" id="ARBA00001946"/>
    </source>
</evidence>
<dbReference type="GO" id="GO:0019901">
    <property type="term" value="F:protein kinase binding"/>
    <property type="evidence" value="ECO:0007669"/>
    <property type="project" value="UniProtKB-ARBA"/>
</dbReference>
<evidence type="ECO:0000256" key="23">
    <source>
        <dbReference type="ARBA" id="ARBA00023163"/>
    </source>
</evidence>
<evidence type="ECO:0000256" key="16">
    <source>
        <dbReference type="ARBA" id="ARBA00022777"/>
    </source>
</evidence>
<keyword evidence="11" id="KW-0597">Phosphoprotein</keyword>
<feature type="coiled-coil region" evidence="27">
    <location>
        <begin position="551"/>
        <end position="582"/>
    </location>
</feature>
<dbReference type="GO" id="GO:0007254">
    <property type="term" value="P:JNK cascade"/>
    <property type="evidence" value="ECO:0007669"/>
    <property type="project" value="TreeGrafter"/>
</dbReference>
<evidence type="ECO:0000256" key="15">
    <source>
        <dbReference type="ARBA" id="ARBA00022741"/>
    </source>
</evidence>
<dbReference type="GO" id="GO:0005102">
    <property type="term" value="F:signaling receptor binding"/>
    <property type="evidence" value="ECO:0007669"/>
    <property type="project" value="UniProtKB-ARBA"/>
</dbReference>
<feature type="region of interest" description="Disordered" evidence="28">
    <location>
        <begin position="300"/>
        <end position="343"/>
    </location>
</feature>
<feature type="non-terminal residue" evidence="30">
    <location>
        <position position="1"/>
    </location>
</feature>
<keyword evidence="31" id="KW-1185">Reference proteome</keyword>
<evidence type="ECO:0000256" key="17">
    <source>
        <dbReference type="ARBA" id="ARBA00022840"/>
    </source>
</evidence>
<feature type="region of interest" description="Disordered" evidence="28">
    <location>
        <begin position="449"/>
        <end position="514"/>
    </location>
</feature>
<keyword evidence="27" id="KW-0175">Coiled coil</keyword>
<dbReference type="EMBL" id="VWZR01003884">
    <property type="protein sequence ID" value="NXH68306.1"/>
    <property type="molecule type" value="Genomic_DNA"/>
</dbReference>
<dbReference type="GO" id="GO:0006915">
    <property type="term" value="P:apoptotic process"/>
    <property type="evidence" value="ECO:0007669"/>
    <property type="project" value="UniProtKB-KW"/>
</dbReference>
<dbReference type="GO" id="GO:0043123">
    <property type="term" value="P:positive regulation of canonical NF-kappaB signal transduction"/>
    <property type="evidence" value="ECO:0007669"/>
    <property type="project" value="UniProtKB-ARBA"/>
</dbReference>
<keyword evidence="14" id="KW-0479">Metal-binding</keyword>
<keyword evidence="12" id="KW-0808">Transferase</keyword>
<evidence type="ECO:0000256" key="4">
    <source>
        <dbReference type="ARBA" id="ARBA00006529"/>
    </source>
</evidence>
<dbReference type="Proteomes" id="UP000527232">
    <property type="component" value="Unassembled WGS sequence"/>
</dbReference>
<evidence type="ECO:0000256" key="10">
    <source>
        <dbReference type="ARBA" id="ARBA00022527"/>
    </source>
</evidence>
<feature type="binding site" evidence="26">
    <location>
        <position position="62"/>
    </location>
    <ligand>
        <name>ATP</name>
        <dbReference type="ChEBI" id="CHEBI:30616"/>
    </ligand>
</feature>
<name>A0A7K9M256_OCETE</name>
<organism evidence="30 31">
    <name type="scientific">Oceanodroma tethys</name>
    <name type="common">Wedge-rumped storm-petrel</name>
    <name type="synonym">Hydrobates tethys</name>
    <dbReference type="NCBI Taxonomy" id="79633"/>
    <lineage>
        <taxon>Eukaryota</taxon>
        <taxon>Metazoa</taxon>
        <taxon>Chordata</taxon>
        <taxon>Craniata</taxon>
        <taxon>Vertebrata</taxon>
        <taxon>Euteleostomi</taxon>
        <taxon>Archelosauria</taxon>
        <taxon>Archosauria</taxon>
        <taxon>Dinosauria</taxon>
        <taxon>Saurischia</taxon>
        <taxon>Theropoda</taxon>
        <taxon>Coelurosauria</taxon>
        <taxon>Aves</taxon>
        <taxon>Neognathae</taxon>
        <taxon>Neoaves</taxon>
        <taxon>Aequornithes</taxon>
        <taxon>Procellariiformes</taxon>
        <taxon>Hydrobatidae</taxon>
        <taxon>Oceanodroma</taxon>
    </lineage>
</organism>
<feature type="region of interest" description="Disordered" evidence="28">
    <location>
        <begin position="358"/>
        <end position="408"/>
    </location>
</feature>
<evidence type="ECO:0000256" key="21">
    <source>
        <dbReference type="ARBA" id="ARBA00023016"/>
    </source>
</evidence>
<evidence type="ECO:0000259" key="29">
    <source>
        <dbReference type="PROSITE" id="PS50011"/>
    </source>
</evidence>
<dbReference type="GO" id="GO:0004709">
    <property type="term" value="F:MAP kinase kinase kinase activity"/>
    <property type="evidence" value="ECO:0007669"/>
    <property type="project" value="UniProtKB-EC"/>
</dbReference>
<feature type="compositionally biased region" description="Polar residues" evidence="28">
    <location>
        <begin position="305"/>
        <end position="331"/>
    </location>
</feature>
<dbReference type="GO" id="GO:0005524">
    <property type="term" value="F:ATP binding"/>
    <property type="evidence" value="ECO:0007669"/>
    <property type="project" value="UniProtKB-UniRule"/>
</dbReference>
<dbReference type="GO" id="GO:0006955">
    <property type="term" value="P:immune response"/>
    <property type="evidence" value="ECO:0007669"/>
    <property type="project" value="TreeGrafter"/>
</dbReference>
<dbReference type="Gene3D" id="3.30.200.20">
    <property type="entry name" value="Phosphorylase Kinase, domain 1"/>
    <property type="match status" value="1"/>
</dbReference>
<dbReference type="PANTHER" id="PTHR46716">
    <property type="entry name" value="MITOGEN-ACTIVATED PROTEIN KINASE KINASE KINASE 7"/>
    <property type="match status" value="1"/>
</dbReference>
<evidence type="ECO:0000256" key="18">
    <source>
        <dbReference type="ARBA" id="ARBA00022842"/>
    </source>
</evidence>
<comment type="subcellular location">
    <subcellularLocation>
        <location evidence="2">Cell membrane</location>
        <topology evidence="2">Peripheral membrane protein</topology>
        <orientation evidence="2">Cytoplasmic side</orientation>
    </subcellularLocation>
    <subcellularLocation>
        <location evidence="3">Cytoplasm</location>
    </subcellularLocation>
</comment>
<evidence type="ECO:0000256" key="3">
    <source>
        <dbReference type="ARBA" id="ARBA00004496"/>
    </source>
</evidence>
<feature type="compositionally biased region" description="Low complexity" evidence="28">
    <location>
        <begin position="467"/>
        <end position="483"/>
    </location>
</feature>
<dbReference type="GO" id="GO:0005737">
    <property type="term" value="C:cytoplasm"/>
    <property type="evidence" value="ECO:0007669"/>
    <property type="project" value="UniProtKB-SubCell"/>
</dbReference>
<dbReference type="GO" id="GO:0009893">
    <property type="term" value="P:positive regulation of metabolic process"/>
    <property type="evidence" value="ECO:0007669"/>
    <property type="project" value="UniProtKB-ARBA"/>
</dbReference>
<feature type="domain" description="Protein kinase" evidence="29">
    <location>
        <begin position="35"/>
        <end position="290"/>
    </location>
</feature>
<dbReference type="CDD" id="cd14058">
    <property type="entry name" value="STKc_TAK1"/>
    <property type="match status" value="1"/>
</dbReference>
<evidence type="ECO:0000256" key="8">
    <source>
        <dbReference type="ARBA" id="ARBA00022490"/>
    </source>
</evidence>
<dbReference type="PRINTS" id="PR00109">
    <property type="entry name" value="TYRKINASE"/>
</dbReference>
<proteinExistence type="inferred from homology"/>
<dbReference type="PROSITE" id="PS00108">
    <property type="entry name" value="PROTEIN_KINASE_ST"/>
    <property type="match status" value="1"/>
</dbReference>
<reference evidence="30 31" key="1">
    <citation type="submission" date="2019-09" db="EMBL/GenBank/DDBJ databases">
        <title>Bird 10,000 Genomes (B10K) Project - Family phase.</title>
        <authorList>
            <person name="Zhang G."/>
        </authorList>
    </citation>
    <scope>NUCLEOTIDE SEQUENCE [LARGE SCALE GENOMIC DNA]</scope>
    <source>
        <strain evidence="30">B10K-DU-001-32</strain>
        <tissue evidence="30">Muscle</tissue>
    </source>
</reference>
<keyword evidence="7" id="KW-1003">Cell membrane</keyword>
<comment type="catalytic activity">
    <reaction evidence="24">
        <text>L-threonyl-[protein] + ATP = O-phospho-L-threonyl-[protein] + ADP + H(+)</text>
        <dbReference type="Rhea" id="RHEA:46608"/>
        <dbReference type="Rhea" id="RHEA-COMP:11060"/>
        <dbReference type="Rhea" id="RHEA-COMP:11605"/>
        <dbReference type="ChEBI" id="CHEBI:15378"/>
        <dbReference type="ChEBI" id="CHEBI:30013"/>
        <dbReference type="ChEBI" id="CHEBI:30616"/>
        <dbReference type="ChEBI" id="CHEBI:61977"/>
        <dbReference type="ChEBI" id="CHEBI:456216"/>
        <dbReference type="EC" id="2.7.11.25"/>
    </reaction>
</comment>
<keyword evidence="18" id="KW-0460">Magnesium</keyword>
<evidence type="ECO:0000256" key="27">
    <source>
        <dbReference type="SAM" id="Coils"/>
    </source>
</evidence>
<dbReference type="GO" id="GO:0043410">
    <property type="term" value="P:positive regulation of MAPK cascade"/>
    <property type="evidence" value="ECO:0007669"/>
    <property type="project" value="UniProtKB-ARBA"/>
</dbReference>
<dbReference type="InterPro" id="IPR000719">
    <property type="entry name" value="Prot_kinase_dom"/>
</dbReference>
<evidence type="ECO:0000256" key="11">
    <source>
        <dbReference type="ARBA" id="ARBA00022553"/>
    </source>
</evidence>
<comment type="caution">
    <text evidence="30">The sequence shown here is derived from an EMBL/GenBank/DDBJ whole genome shotgun (WGS) entry which is preliminary data.</text>
</comment>
<evidence type="ECO:0000256" key="19">
    <source>
        <dbReference type="ARBA" id="ARBA00022843"/>
    </source>
</evidence>
<dbReference type="Pfam" id="PF07714">
    <property type="entry name" value="PK_Tyr_Ser-Thr"/>
    <property type="match status" value="1"/>
</dbReference>
<keyword evidence="21" id="KW-0346">Stress response</keyword>
<evidence type="ECO:0000256" key="20">
    <source>
        <dbReference type="ARBA" id="ARBA00023015"/>
    </source>
</evidence>
<accession>A0A7K9M256</accession>
<gene>
    <name evidence="30" type="primary">Map3k7</name>
    <name evidence="30" type="ORF">HYDTET_R01378</name>
</gene>
<dbReference type="InterPro" id="IPR008271">
    <property type="entry name" value="Ser/Thr_kinase_AS"/>
</dbReference>
<keyword evidence="15 26" id="KW-0547">Nucleotide-binding</keyword>
<comment type="catalytic activity">
    <reaction evidence="25">
        <text>L-seryl-[protein] + ATP = O-phospho-L-seryl-[protein] + ADP + H(+)</text>
        <dbReference type="Rhea" id="RHEA:17989"/>
        <dbReference type="Rhea" id="RHEA-COMP:9863"/>
        <dbReference type="Rhea" id="RHEA-COMP:11604"/>
        <dbReference type="ChEBI" id="CHEBI:15378"/>
        <dbReference type="ChEBI" id="CHEBI:29999"/>
        <dbReference type="ChEBI" id="CHEBI:30616"/>
        <dbReference type="ChEBI" id="CHEBI:83421"/>
        <dbReference type="ChEBI" id="CHEBI:456216"/>
        <dbReference type="EC" id="2.7.11.25"/>
    </reaction>
</comment>
<dbReference type="InterPro" id="IPR001245">
    <property type="entry name" value="Ser-Thr/Tyr_kinase_cat_dom"/>
</dbReference>
<dbReference type="GO" id="GO:0000287">
    <property type="term" value="F:magnesium ion binding"/>
    <property type="evidence" value="ECO:0007669"/>
    <property type="project" value="InterPro"/>
</dbReference>
<feature type="compositionally biased region" description="Polar residues" evidence="28">
    <location>
        <begin position="484"/>
        <end position="493"/>
    </location>
</feature>
<dbReference type="PANTHER" id="PTHR46716:SF1">
    <property type="entry name" value="MITOGEN-ACTIVATED PROTEIN KINASE KINASE KINASE 7"/>
    <property type="match status" value="1"/>
</dbReference>
<evidence type="ECO:0000256" key="22">
    <source>
        <dbReference type="ARBA" id="ARBA00023136"/>
    </source>
</evidence>